<dbReference type="eggNOG" id="ENOG503357X">
    <property type="taxonomic scope" value="Bacteria"/>
</dbReference>
<proteinExistence type="predicted"/>
<keyword evidence="3" id="KW-1185">Reference proteome</keyword>
<keyword evidence="1" id="KW-0472">Membrane</keyword>
<feature type="transmembrane region" description="Helical" evidence="1">
    <location>
        <begin position="12"/>
        <end position="33"/>
    </location>
</feature>
<feature type="transmembrane region" description="Helical" evidence="1">
    <location>
        <begin position="104"/>
        <end position="128"/>
    </location>
</feature>
<feature type="transmembrane region" description="Helical" evidence="1">
    <location>
        <begin position="251"/>
        <end position="270"/>
    </location>
</feature>
<feature type="transmembrane region" description="Helical" evidence="1">
    <location>
        <begin position="77"/>
        <end position="98"/>
    </location>
</feature>
<comment type="caution">
    <text evidence="2">The sequence shown here is derived from an EMBL/GenBank/DDBJ whole genome shotgun (WGS) entry which is preliminary data.</text>
</comment>
<accession>R7WIX2</accession>
<name>R7WIX2_9NOCA</name>
<evidence type="ECO:0000313" key="3">
    <source>
        <dbReference type="Proteomes" id="UP000013525"/>
    </source>
</evidence>
<keyword evidence="1" id="KW-0812">Transmembrane</keyword>
<evidence type="ECO:0000256" key="1">
    <source>
        <dbReference type="SAM" id="Phobius"/>
    </source>
</evidence>
<sequence>MAHRRRGRLHALAGAAGIVSGVLAAVGALLPQLTVPAGVEAPALVGTRVVLVAATVVVASIPLLLSELAAPARPVLAVVWLAIPLSVVPVTYSVLVAADLPDVTIAAGALVLWASSVGAVATGILAWLAGSAERDELDTSEERPVDRTVAWLAGAGALAAALGAALPLHSGTTAAGSSFHATSFADLPWSPDAWGHVVACVTYAVVAVVAAHARGPRGGALLFGAATLLVVQIAASPLTRTVLVESSVGPGVVASAVGLLLIVAAATVATRSSR</sequence>
<reference evidence="2 3" key="1">
    <citation type="journal article" date="2013" name="Genome Announc.">
        <title>Draft Genome Sequence of Rhodococcus rhodnii Strain LMG5362, a Symbiont of Rhodnius prolixus (Hemiptera, Reduviidae, Triatominae), the Principle Vector of Trypanosoma cruzi.</title>
        <authorList>
            <person name="Pachebat J.A."/>
            <person name="van Keulen G."/>
            <person name="Whitten M.M."/>
            <person name="Girdwood S."/>
            <person name="Del Sol R."/>
            <person name="Dyson P.J."/>
            <person name="Facey P.D."/>
        </authorList>
    </citation>
    <scope>NUCLEOTIDE SEQUENCE [LARGE SCALE GENOMIC DNA]</scope>
    <source>
        <strain evidence="2 3">LMG 5362</strain>
    </source>
</reference>
<feature type="transmembrane region" description="Helical" evidence="1">
    <location>
        <begin position="193"/>
        <end position="213"/>
    </location>
</feature>
<feature type="transmembrane region" description="Helical" evidence="1">
    <location>
        <begin position="45"/>
        <end position="65"/>
    </location>
</feature>
<gene>
    <name evidence="2" type="ORF">Rrhod_3471</name>
</gene>
<feature type="transmembrane region" description="Helical" evidence="1">
    <location>
        <begin position="149"/>
        <end position="168"/>
    </location>
</feature>
<protein>
    <submittedName>
        <fullName evidence="2">Uncharacterized protein</fullName>
    </submittedName>
</protein>
<feature type="transmembrane region" description="Helical" evidence="1">
    <location>
        <begin position="220"/>
        <end position="239"/>
    </location>
</feature>
<dbReference type="PATRIC" id="fig|1273125.3.peg.3306"/>
<dbReference type="EMBL" id="APMY01000101">
    <property type="protein sequence ID" value="EOM75190.1"/>
    <property type="molecule type" value="Genomic_DNA"/>
</dbReference>
<dbReference type="Proteomes" id="UP000013525">
    <property type="component" value="Unassembled WGS sequence"/>
</dbReference>
<dbReference type="AlphaFoldDB" id="R7WIX2"/>
<organism evidence="2 3">
    <name type="scientific">Rhodococcus rhodnii LMG 5362</name>
    <dbReference type="NCBI Taxonomy" id="1273125"/>
    <lineage>
        <taxon>Bacteria</taxon>
        <taxon>Bacillati</taxon>
        <taxon>Actinomycetota</taxon>
        <taxon>Actinomycetes</taxon>
        <taxon>Mycobacteriales</taxon>
        <taxon>Nocardiaceae</taxon>
        <taxon>Rhodococcus</taxon>
    </lineage>
</organism>
<evidence type="ECO:0000313" key="2">
    <source>
        <dbReference type="EMBL" id="EOM75190.1"/>
    </source>
</evidence>
<keyword evidence="1" id="KW-1133">Transmembrane helix</keyword>